<evidence type="ECO:0000256" key="3">
    <source>
        <dbReference type="ARBA" id="ARBA00022771"/>
    </source>
</evidence>
<dbReference type="GO" id="GO:0006325">
    <property type="term" value="P:chromatin organization"/>
    <property type="evidence" value="ECO:0007669"/>
    <property type="project" value="UniProtKB-KW"/>
</dbReference>
<evidence type="ECO:0000313" key="8">
    <source>
        <dbReference type="EMBL" id="PIK44562.1"/>
    </source>
</evidence>
<dbReference type="InterPro" id="IPR017907">
    <property type="entry name" value="Znf_RING_CS"/>
</dbReference>
<comment type="caution">
    <text evidence="8">The sequence shown here is derived from an EMBL/GenBank/DDBJ whole genome shotgun (WGS) entry which is preliminary data.</text>
</comment>
<dbReference type="STRING" id="307972.A0A2G8K994"/>
<dbReference type="PANTHER" id="PTHR23163">
    <property type="entry name" value="RING FINGER PROTEIN-RELATED"/>
    <property type="match status" value="1"/>
</dbReference>
<comment type="similarity">
    <text evidence="6">Belongs to the BRE1 family.</text>
</comment>
<evidence type="ECO:0000256" key="7">
    <source>
        <dbReference type="SAM" id="Coils"/>
    </source>
</evidence>
<feature type="non-terminal residue" evidence="8">
    <location>
        <position position="1"/>
    </location>
</feature>
<dbReference type="GO" id="GO:0016567">
    <property type="term" value="P:protein ubiquitination"/>
    <property type="evidence" value="ECO:0007669"/>
    <property type="project" value="UniProtKB-UniRule"/>
</dbReference>
<dbReference type="EMBL" id="MRZV01000769">
    <property type="protein sequence ID" value="PIK44562.1"/>
    <property type="molecule type" value="Genomic_DNA"/>
</dbReference>
<dbReference type="GO" id="GO:0033503">
    <property type="term" value="C:HULC complex"/>
    <property type="evidence" value="ECO:0007669"/>
    <property type="project" value="TreeGrafter"/>
</dbReference>
<dbReference type="InterPro" id="IPR013956">
    <property type="entry name" value="E3_ubiquit_lig_Bre1"/>
</dbReference>
<reference evidence="8 9" key="1">
    <citation type="journal article" date="2017" name="PLoS Biol.">
        <title>The sea cucumber genome provides insights into morphological evolution and visceral regeneration.</title>
        <authorList>
            <person name="Zhang X."/>
            <person name="Sun L."/>
            <person name="Yuan J."/>
            <person name="Sun Y."/>
            <person name="Gao Y."/>
            <person name="Zhang L."/>
            <person name="Li S."/>
            <person name="Dai H."/>
            <person name="Hamel J.F."/>
            <person name="Liu C."/>
            <person name="Yu Y."/>
            <person name="Liu S."/>
            <person name="Lin W."/>
            <person name="Guo K."/>
            <person name="Jin S."/>
            <person name="Xu P."/>
            <person name="Storey K.B."/>
            <person name="Huan P."/>
            <person name="Zhang T."/>
            <person name="Zhou Y."/>
            <person name="Zhang J."/>
            <person name="Lin C."/>
            <person name="Li X."/>
            <person name="Xing L."/>
            <person name="Huo D."/>
            <person name="Sun M."/>
            <person name="Wang L."/>
            <person name="Mercier A."/>
            <person name="Li F."/>
            <person name="Yang H."/>
            <person name="Xiang J."/>
        </authorList>
    </citation>
    <scope>NUCLEOTIDE SEQUENCE [LARGE SCALE GENOMIC DNA]</scope>
    <source>
        <strain evidence="8">Shaxun</strain>
        <tissue evidence="8">Muscle</tissue>
    </source>
</reference>
<dbReference type="Gene3D" id="3.30.40.10">
    <property type="entry name" value="Zinc/RING finger domain, C3HC4 (zinc finger)"/>
    <property type="match status" value="1"/>
</dbReference>
<dbReference type="GO" id="GO:0005634">
    <property type="term" value="C:nucleus"/>
    <property type="evidence" value="ECO:0007669"/>
    <property type="project" value="UniProtKB-SubCell"/>
</dbReference>
<keyword evidence="6" id="KW-0156">Chromatin regulator</keyword>
<protein>
    <recommendedName>
        <fullName evidence="6">E3 ubiquitin protein ligase</fullName>
        <ecNumber evidence="6">2.3.2.27</ecNumber>
    </recommendedName>
</protein>
<dbReference type="EC" id="2.3.2.27" evidence="6"/>
<keyword evidence="4 6" id="KW-0862">Zinc</keyword>
<comment type="subcellular location">
    <subcellularLocation>
        <location evidence="1 6">Nucleus</location>
    </subcellularLocation>
</comment>
<sequence>AGDCTQETADLKLKLDKIDEKIEELQKLVKEKSSAMEQENHKNRRVQEECQSLRRKVERYKRMELASSADEVLAEEIRTYKEQLTCPCCKKGRKDVVLTKCFHVFCYECIKTR</sequence>
<comment type="catalytic activity">
    <reaction evidence="6">
        <text>S-ubiquitinyl-[E2 ubiquitin-conjugating enzyme]-L-cysteine + [acceptor protein]-L-lysine = [E2 ubiquitin-conjugating enzyme]-L-cysteine + N(6)-ubiquitinyl-[acceptor protein]-L-lysine.</text>
        <dbReference type="EC" id="2.3.2.27"/>
    </reaction>
</comment>
<dbReference type="GO" id="GO:0061630">
    <property type="term" value="F:ubiquitin protein ligase activity"/>
    <property type="evidence" value="ECO:0007669"/>
    <property type="project" value="UniProtKB-EC"/>
</dbReference>
<keyword evidence="5 6" id="KW-0539">Nucleus</keyword>
<dbReference type="UniPathway" id="UPA00143"/>
<accession>A0A2G8K994</accession>
<evidence type="ECO:0000313" key="9">
    <source>
        <dbReference type="Proteomes" id="UP000230750"/>
    </source>
</evidence>
<dbReference type="SUPFAM" id="SSF57850">
    <property type="entry name" value="RING/U-box"/>
    <property type="match status" value="1"/>
</dbReference>
<evidence type="ECO:0000256" key="6">
    <source>
        <dbReference type="RuleBase" id="RU365038"/>
    </source>
</evidence>
<keyword evidence="6" id="KW-0808">Transferase</keyword>
<evidence type="ECO:0000256" key="2">
    <source>
        <dbReference type="ARBA" id="ARBA00022723"/>
    </source>
</evidence>
<name>A0A2G8K994_STIJA</name>
<gene>
    <name evidence="8" type="ORF">BSL78_18559</name>
</gene>
<keyword evidence="2 6" id="KW-0479">Metal-binding</keyword>
<dbReference type="InterPro" id="IPR013083">
    <property type="entry name" value="Znf_RING/FYVE/PHD"/>
</dbReference>
<keyword evidence="6 7" id="KW-0175">Coiled coil</keyword>
<evidence type="ECO:0000256" key="5">
    <source>
        <dbReference type="ARBA" id="ARBA00023242"/>
    </source>
</evidence>
<dbReference type="PANTHER" id="PTHR23163:SF0">
    <property type="entry name" value="E3 UBIQUITIN-PROTEIN LIGASE BRE1"/>
    <property type="match status" value="1"/>
</dbReference>
<dbReference type="Proteomes" id="UP000230750">
    <property type="component" value="Unassembled WGS sequence"/>
</dbReference>
<dbReference type="PROSITE" id="PS00518">
    <property type="entry name" value="ZF_RING_1"/>
    <property type="match status" value="1"/>
</dbReference>
<keyword evidence="9" id="KW-1185">Reference proteome</keyword>
<organism evidence="8 9">
    <name type="scientific">Stichopus japonicus</name>
    <name type="common">Sea cucumber</name>
    <dbReference type="NCBI Taxonomy" id="307972"/>
    <lineage>
        <taxon>Eukaryota</taxon>
        <taxon>Metazoa</taxon>
        <taxon>Echinodermata</taxon>
        <taxon>Eleutherozoa</taxon>
        <taxon>Echinozoa</taxon>
        <taxon>Holothuroidea</taxon>
        <taxon>Aspidochirotacea</taxon>
        <taxon>Aspidochirotida</taxon>
        <taxon>Stichopodidae</taxon>
        <taxon>Apostichopus</taxon>
    </lineage>
</organism>
<feature type="coiled-coil region" evidence="7">
    <location>
        <begin position="8"/>
        <end position="63"/>
    </location>
</feature>
<proteinExistence type="inferred from homology"/>
<evidence type="ECO:0000256" key="1">
    <source>
        <dbReference type="ARBA" id="ARBA00004123"/>
    </source>
</evidence>
<dbReference type="GO" id="GO:0008270">
    <property type="term" value="F:zinc ion binding"/>
    <property type="evidence" value="ECO:0007669"/>
    <property type="project" value="UniProtKB-KW"/>
</dbReference>
<evidence type="ECO:0000256" key="4">
    <source>
        <dbReference type="ARBA" id="ARBA00022833"/>
    </source>
</evidence>
<keyword evidence="6" id="KW-0833">Ubl conjugation pathway</keyword>
<dbReference type="AlphaFoldDB" id="A0A2G8K994"/>
<comment type="pathway">
    <text evidence="6">Protein modification; protein ubiquitination.</text>
</comment>
<keyword evidence="3 6" id="KW-0863">Zinc-finger</keyword>
<dbReference type="OrthoDB" id="10266039at2759"/>